<keyword evidence="6 7" id="KW-0472">Membrane</keyword>
<feature type="region of interest" description="Disordered" evidence="9">
    <location>
        <begin position="69"/>
        <end position="88"/>
    </location>
</feature>
<accession>A0A2S6GMM9</accession>
<dbReference type="PANTHER" id="PTHR30329">
    <property type="entry name" value="STATOR ELEMENT OF FLAGELLAR MOTOR COMPLEX"/>
    <property type="match status" value="1"/>
</dbReference>
<dbReference type="CDD" id="cd07185">
    <property type="entry name" value="OmpA_C-like"/>
    <property type="match status" value="1"/>
</dbReference>
<comment type="caution">
    <text evidence="12">The sequence shown here is derived from an EMBL/GenBank/DDBJ whole genome shotgun (WGS) entry which is preliminary data.</text>
</comment>
<keyword evidence="5 10" id="KW-1133">Transmembrane helix</keyword>
<dbReference type="InterPro" id="IPR036737">
    <property type="entry name" value="OmpA-like_sf"/>
</dbReference>
<feature type="coiled-coil region" evidence="8">
    <location>
        <begin position="102"/>
        <end position="146"/>
    </location>
</feature>
<dbReference type="Gene3D" id="3.30.1330.60">
    <property type="entry name" value="OmpA-like domain"/>
    <property type="match status" value="1"/>
</dbReference>
<keyword evidence="13" id="KW-1185">Reference proteome</keyword>
<evidence type="ECO:0000313" key="13">
    <source>
        <dbReference type="Proteomes" id="UP000239203"/>
    </source>
</evidence>
<evidence type="ECO:0000313" key="12">
    <source>
        <dbReference type="EMBL" id="PPK66488.1"/>
    </source>
</evidence>
<gene>
    <name evidence="12" type="ORF">CLV40_110192</name>
</gene>
<dbReference type="PANTHER" id="PTHR30329:SF21">
    <property type="entry name" value="LIPOPROTEIN YIAD-RELATED"/>
    <property type="match status" value="1"/>
</dbReference>
<sequence length="295" mass="31699">MSGRRKHKGGHDEEHENHERWLLTYSDMITLLMVLFIVMFAMSTVDAKKFEQLKESLAGAFGGSQTLISGGASGSPDTSGSSQDKVNLRSAAGGEGADMTTLSQTEAQKAVADADRKKASENLKKAEEELAKLREIQKQMLELLQKAGLQDSVQFTIDERGLVVTIITSSVVFGGDSAVLLAQGKTVLDAIEPSLLQLSNHLEVGGHTNQLPVPTVNYPSSWELSTARASAVVRYLLGKGVPASRMTAAGYADTKPLYPPSDPLSVTRNRRVEVVVLSDQPAEVRALLPTLAAQK</sequence>
<evidence type="ECO:0000256" key="8">
    <source>
        <dbReference type="SAM" id="Coils"/>
    </source>
</evidence>
<protein>
    <submittedName>
        <fullName evidence="12">Chemotaxis protein MotB</fullName>
    </submittedName>
</protein>
<evidence type="ECO:0000259" key="11">
    <source>
        <dbReference type="PROSITE" id="PS51123"/>
    </source>
</evidence>
<feature type="transmembrane region" description="Helical" evidence="10">
    <location>
        <begin position="21"/>
        <end position="42"/>
    </location>
</feature>
<feature type="compositionally biased region" description="Polar residues" evidence="9">
    <location>
        <begin position="75"/>
        <end position="85"/>
    </location>
</feature>
<dbReference type="InterPro" id="IPR025713">
    <property type="entry name" value="MotB-like_N_dom"/>
</dbReference>
<dbReference type="PROSITE" id="PS51123">
    <property type="entry name" value="OMPA_2"/>
    <property type="match status" value="1"/>
</dbReference>
<reference evidence="12 13" key="1">
    <citation type="submission" date="2018-02" db="EMBL/GenBank/DDBJ databases">
        <title>Genomic Encyclopedia of Archaeal and Bacterial Type Strains, Phase II (KMG-II): from individual species to whole genera.</title>
        <authorList>
            <person name="Goeker M."/>
        </authorList>
    </citation>
    <scope>NUCLEOTIDE SEQUENCE [LARGE SCALE GENOMIC DNA]</scope>
    <source>
        <strain evidence="12 13">YU 961-1</strain>
    </source>
</reference>
<dbReference type="Pfam" id="PF13677">
    <property type="entry name" value="MotB_plug"/>
    <property type="match status" value="1"/>
</dbReference>
<keyword evidence="3" id="KW-1003">Cell membrane</keyword>
<proteinExistence type="inferred from homology"/>
<dbReference type="SUPFAM" id="SSF103088">
    <property type="entry name" value="OmpA-like"/>
    <property type="match status" value="1"/>
</dbReference>
<feature type="domain" description="OmpA-like" evidence="11">
    <location>
        <begin position="160"/>
        <end position="280"/>
    </location>
</feature>
<keyword evidence="4 10" id="KW-0812">Transmembrane</keyword>
<evidence type="ECO:0000256" key="9">
    <source>
        <dbReference type="SAM" id="MobiDB-lite"/>
    </source>
</evidence>
<evidence type="ECO:0000256" key="2">
    <source>
        <dbReference type="ARBA" id="ARBA00008914"/>
    </source>
</evidence>
<evidence type="ECO:0000256" key="5">
    <source>
        <dbReference type="ARBA" id="ARBA00022989"/>
    </source>
</evidence>
<comment type="subcellular location">
    <subcellularLocation>
        <location evidence="1">Cell membrane</location>
        <topology evidence="1">Single-pass membrane protein</topology>
    </subcellularLocation>
</comment>
<evidence type="ECO:0000256" key="6">
    <source>
        <dbReference type="ARBA" id="ARBA00023136"/>
    </source>
</evidence>
<dbReference type="Pfam" id="PF00691">
    <property type="entry name" value="OmpA"/>
    <property type="match status" value="1"/>
</dbReference>
<dbReference type="InterPro" id="IPR050330">
    <property type="entry name" value="Bact_OuterMem_StrucFunc"/>
</dbReference>
<dbReference type="OrthoDB" id="9815217at2"/>
<evidence type="ECO:0000256" key="1">
    <source>
        <dbReference type="ARBA" id="ARBA00004162"/>
    </source>
</evidence>
<dbReference type="EMBL" id="PTIX01000010">
    <property type="protein sequence ID" value="PPK66488.1"/>
    <property type="molecule type" value="Genomic_DNA"/>
</dbReference>
<dbReference type="AlphaFoldDB" id="A0A2S6GMM9"/>
<dbReference type="InterPro" id="IPR006665">
    <property type="entry name" value="OmpA-like"/>
</dbReference>
<organism evidence="12 13">
    <name type="scientific">Actinokineospora auranticolor</name>
    <dbReference type="NCBI Taxonomy" id="155976"/>
    <lineage>
        <taxon>Bacteria</taxon>
        <taxon>Bacillati</taxon>
        <taxon>Actinomycetota</taxon>
        <taxon>Actinomycetes</taxon>
        <taxon>Pseudonocardiales</taxon>
        <taxon>Pseudonocardiaceae</taxon>
        <taxon>Actinokineospora</taxon>
    </lineage>
</organism>
<evidence type="ECO:0000256" key="7">
    <source>
        <dbReference type="PROSITE-ProRule" id="PRU00473"/>
    </source>
</evidence>
<comment type="similarity">
    <text evidence="2">Belongs to the MotB family.</text>
</comment>
<evidence type="ECO:0000256" key="4">
    <source>
        <dbReference type="ARBA" id="ARBA00022692"/>
    </source>
</evidence>
<keyword evidence="8" id="KW-0175">Coiled coil</keyword>
<dbReference type="RefSeq" id="WP_104480456.1">
    <property type="nucleotide sequence ID" value="NZ_CP154825.1"/>
</dbReference>
<name>A0A2S6GMM9_9PSEU</name>
<dbReference type="Proteomes" id="UP000239203">
    <property type="component" value="Unassembled WGS sequence"/>
</dbReference>
<dbReference type="GO" id="GO:0005886">
    <property type="term" value="C:plasma membrane"/>
    <property type="evidence" value="ECO:0007669"/>
    <property type="project" value="UniProtKB-SubCell"/>
</dbReference>
<evidence type="ECO:0000256" key="10">
    <source>
        <dbReference type="SAM" id="Phobius"/>
    </source>
</evidence>
<evidence type="ECO:0000256" key="3">
    <source>
        <dbReference type="ARBA" id="ARBA00022475"/>
    </source>
</evidence>